<keyword evidence="3" id="KW-1185">Reference proteome</keyword>
<dbReference type="AlphaFoldDB" id="A0A834M292"/>
<comment type="caution">
    <text evidence="1">The sequence shown here is derived from an EMBL/GenBank/DDBJ whole genome shotgun (WGS) entry which is preliminary data.</text>
</comment>
<protein>
    <submittedName>
        <fullName evidence="1">Uncharacterized protein</fullName>
    </submittedName>
</protein>
<dbReference type="Proteomes" id="UP000625711">
    <property type="component" value="Unassembled WGS sequence"/>
</dbReference>
<dbReference type="EMBL" id="JAACXV010015529">
    <property type="protein sequence ID" value="KAF7264931.1"/>
    <property type="molecule type" value="Genomic_DNA"/>
</dbReference>
<evidence type="ECO:0000313" key="2">
    <source>
        <dbReference type="EMBL" id="KAF7264933.1"/>
    </source>
</evidence>
<evidence type="ECO:0000313" key="1">
    <source>
        <dbReference type="EMBL" id="KAF7264931.1"/>
    </source>
</evidence>
<proteinExistence type="predicted"/>
<accession>A0A834M292</accession>
<gene>
    <name evidence="2" type="ORF">GWI33_021910</name>
    <name evidence="1" type="ORF">GWI33_021912</name>
</gene>
<reference evidence="1" key="1">
    <citation type="submission" date="2020-08" db="EMBL/GenBank/DDBJ databases">
        <title>Genome sequencing and assembly of the red palm weevil Rhynchophorus ferrugineus.</title>
        <authorList>
            <person name="Dias G.B."/>
            <person name="Bergman C.M."/>
            <person name="Manee M."/>
        </authorList>
    </citation>
    <scope>NUCLEOTIDE SEQUENCE</scope>
    <source>
        <strain evidence="1">AA-2017</strain>
        <tissue evidence="1">Whole larva</tissue>
    </source>
</reference>
<organism evidence="1 3">
    <name type="scientific">Rhynchophorus ferrugineus</name>
    <name type="common">Red palm weevil</name>
    <name type="synonym">Curculio ferrugineus</name>
    <dbReference type="NCBI Taxonomy" id="354439"/>
    <lineage>
        <taxon>Eukaryota</taxon>
        <taxon>Metazoa</taxon>
        <taxon>Ecdysozoa</taxon>
        <taxon>Arthropoda</taxon>
        <taxon>Hexapoda</taxon>
        <taxon>Insecta</taxon>
        <taxon>Pterygota</taxon>
        <taxon>Neoptera</taxon>
        <taxon>Endopterygota</taxon>
        <taxon>Coleoptera</taxon>
        <taxon>Polyphaga</taxon>
        <taxon>Cucujiformia</taxon>
        <taxon>Curculionidae</taxon>
        <taxon>Dryophthorinae</taxon>
        <taxon>Rhynchophorus</taxon>
    </lineage>
</organism>
<name>A0A834M292_RHYFE</name>
<dbReference type="EMBL" id="JAACXV010015526">
    <property type="protein sequence ID" value="KAF7264933.1"/>
    <property type="molecule type" value="Genomic_DNA"/>
</dbReference>
<sequence length="101" mass="11438">MVISNCQETPSPSRTPEFGRAMYKYAKKLGKHNCNHTFKEIPESKSDGDLLANEMMTVCIPNSKSQPNFTKPSHHRHHQQCCSGFSATHRHKLQNNACVLI</sequence>
<evidence type="ECO:0000313" key="3">
    <source>
        <dbReference type="Proteomes" id="UP000625711"/>
    </source>
</evidence>